<name>A0A852T6S0_9BACI</name>
<evidence type="ECO:0000256" key="8">
    <source>
        <dbReference type="ARBA" id="ARBA00023012"/>
    </source>
</evidence>
<evidence type="ECO:0000256" key="2">
    <source>
        <dbReference type="ARBA" id="ARBA00012438"/>
    </source>
</evidence>
<keyword evidence="6 11" id="KW-0418">Kinase</keyword>
<evidence type="ECO:0000313" key="12">
    <source>
        <dbReference type="Proteomes" id="UP000548423"/>
    </source>
</evidence>
<evidence type="ECO:0000256" key="1">
    <source>
        <dbReference type="ARBA" id="ARBA00000085"/>
    </source>
</evidence>
<dbReference type="CDD" id="cd16917">
    <property type="entry name" value="HATPase_UhpB-NarQ-NarX-like"/>
    <property type="match status" value="1"/>
</dbReference>
<dbReference type="GO" id="GO:0000155">
    <property type="term" value="F:phosphorelay sensor kinase activity"/>
    <property type="evidence" value="ECO:0007669"/>
    <property type="project" value="InterPro"/>
</dbReference>
<sequence>MKVLIMLPIRQESHWVYKTAQITRIGWFVLHLLFLAIFLSSMPFFWLILPLFFAAFLIPQWLGIKIDSFGVKNYPLLELIFSGLFLIVGCYLLGEYSSFLAYPALCAGIYSNPGKERWWFWAGFSLVPFLAVLAVGLNHLGLGVIDGFFFYGIGIAVANVIEAEKRTQRLLVENRRQNQLLKEYARQIEKVTLLEERNRLARDLHDTVGHTFTSVIMGLDAASYLMKTSPEKAQEQVDVLSDVMRKSLREIRTQIHQISPSEDREDVPSQLKKIADEFALHTKTNIHFEHIGLHEINISSQATITLIRCLQESLTNAIRHGNANEIMITLKADFSHLILLIQDNGIGIREVSFGFGLNGMKERLESLQGRLSIESKGNEGTVVTCFLPVNISRFREGVIQDDKSVTSG</sequence>
<reference evidence="12" key="2">
    <citation type="submission" date="2020-08" db="EMBL/GenBank/DDBJ databases">
        <title>The Agave Microbiome: Exploring the role of microbial communities in plant adaptations to desert environments.</title>
        <authorList>
            <person name="Partida-Martinez L.P."/>
        </authorList>
    </citation>
    <scope>NUCLEOTIDE SEQUENCE [LARGE SCALE GENOMIC DNA]</scope>
    <source>
        <strain evidence="12">AT2.8</strain>
    </source>
</reference>
<accession>A0A852T6S0</accession>
<evidence type="ECO:0000256" key="7">
    <source>
        <dbReference type="ARBA" id="ARBA00022840"/>
    </source>
</evidence>
<dbReference type="PANTHER" id="PTHR24421">
    <property type="entry name" value="NITRATE/NITRITE SENSOR PROTEIN NARX-RELATED"/>
    <property type="match status" value="1"/>
</dbReference>
<comment type="caution">
    <text evidence="11">The sequence shown here is derived from an EMBL/GenBank/DDBJ whole genome shotgun (WGS) entry which is preliminary data.</text>
</comment>
<evidence type="ECO:0000256" key="4">
    <source>
        <dbReference type="ARBA" id="ARBA00022679"/>
    </source>
</evidence>
<keyword evidence="5" id="KW-0547">Nucleotide-binding</keyword>
<proteinExistence type="predicted"/>
<dbReference type="Gene3D" id="1.20.5.1930">
    <property type="match status" value="1"/>
</dbReference>
<dbReference type="Proteomes" id="UP000548423">
    <property type="component" value="Unassembled WGS sequence"/>
</dbReference>
<gene>
    <name evidence="11" type="ORF">F4694_000248</name>
</gene>
<feature type="domain" description="Histidine kinase" evidence="10">
    <location>
        <begin position="207"/>
        <end position="391"/>
    </location>
</feature>
<keyword evidence="9" id="KW-0812">Transmembrane</keyword>
<evidence type="ECO:0000256" key="3">
    <source>
        <dbReference type="ARBA" id="ARBA00022553"/>
    </source>
</evidence>
<evidence type="ECO:0000313" key="11">
    <source>
        <dbReference type="EMBL" id="NYE03529.1"/>
    </source>
</evidence>
<dbReference type="Pfam" id="PF02518">
    <property type="entry name" value="HATPase_c"/>
    <property type="match status" value="1"/>
</dbReference>
<dbReference type="EC" id="2.7.13.3" evidence="2"/>
<dbReference type="GO" id="GO:0005524">
    <property type="term" value="F:ATP binding"/>
    <property type="evidence" value="ECO:0007669"/>
    <property type="project" value="UniProtKB-KW"/>
</dbReference>
<keyword evidence="8" id="KW-0902">Two-component regulatory system</keyword>
<reference evidence="12" key="1">
    <citation type="submission" date="2020-07" db="EMBL/GenBank/DDBJ databases">
        <authorList>
            <person name="Partida-Martinez L."/>
            <person name="Huntemann M."/>
            <person name="Clum A."/>
            <person name="Wang J."/>
            <person name="Palaniappan K."/>
            <person name="Ritter S."/>
            <person name="Chen I.-M."/>
            <person name="Stamatis D."/>
            <person name="Reddy T."/>
            <person name="O'Malley R."/>
            <person name="Daum C."/>
            <person name="Shapiro N."/>
            <person name="Ivanova N."/>
            <person name="Kyrpides N."/>
            <person name="Woyke T."/>
        </authorList>
    </citation>
    <scope>NUCLEOTIDE SEQUENCE [LARGE SCALE GENOMIC DNA]</scope>
    <source>
        <strain evidence="12">AT2.8</strain>
    </source>
</reference>
<dbReference type="GO" id="GO:0046983">
    <property type="term" value="F:protein dimerization activity"/>
    <property type="evidence" value="ECO:0007669"/>
    <property type="project" value="InterPro"/>
</dbReference>
<protein>
    <recommendedName>
        <fullName evidence="2">histidine kinase</fullName>
        <ecNumber evidence="2">2.7.13.3</ecNumber>
    </recommendedName>
</protein>
<keyword evidence="7" id="KW-0067">ATP-binding</keyword>
<keyword evidence="9" id="KW-0472">Membrane</keyword>
<keyword evidence="3" id="KW-0597">Phosphoprotein</keyword>
<organism evidence="11 12">
    <name type="scientific">Neobacillus niacini</name>
    <dbReference type="NCBI Taxonomy" id="86668"/>
    <lineage>
        <taxon>Bacteria</taxon>
        <taxon>Bacillati</taxon>
        <taxon>Bacillota</taxon>
        <taxon>Bacilli</taxon>
        <taxon>Bacillales</taxon>
        <taxon>Bacillaceae</taxon>
        <taxon>Neobacillus</taxon>
    </lineage>
</organism>
<dbReference type="InterPro" id="IPR005467">
    <property type="entry name" value="His_kinase_dom"/>
</dbReference>
<evidence type="ECO:0000256" key="6">
    <source>
        <dbReference type="ARBA" id="ARBA00022777"/>
    </source>
</evidence>
<comment type="catalytic activity">
    <reaction evidence="1">
        <text>ATP + protein L-histidine = ADP + protein N-phospho-L-histidine.</text>
        <dbReference type="EC" id="2.7.13.3"/>
    </reaction>
</comment>
<keyword evidence="9" id="KW-1133">Transmembrane helix</keyword>
<dbReference type="InterPro" id="IPR003594">
    <property type="entry name" value="HATPase_dom"/>
</dbReference>
<dbReference type="InterPro" id="IPR036890">
    <property type="entry name" value="HATPase_C_sf"/>
</dbReference>
<feature type="transmembrane region" description="Helical" evidence="9">
    <location>
        <begin position="76"/>
        <end position="94"/>
    </location>
</feature>
<dbReference type="PROSITE" id="PS50109">
    <property type="entry name" value="HIS_KIN"/>
    <property type="match status" value="1"/>
</dbReference>
<feature type="transmembrane region" description="Helical" evidence="9">
    <location>
        <begin position="118"/>
        <end position="137"/>
    </location>
</feature>
<dbReference type="PANTHER" id="PTHR24421:SF10">
    <property type="entry name" value="NITRATE_NITRITE SENSOR PROTEIN NARQ"/>
    <property type="match status" value="1"/>
</dbReference>
<dbReference type="InterPro" id="IPR011712">
    <property type="entry name" value="Sig_transdc_His_kin_sub3_dim/P"/>
</dbReference>
<evidence type="ECO:0000256" key="9">
    <source>
        <dbReference type="SAM" id="Phobius"/>
    </source>
</evidence>
<dbReference type="GO" id="GO:0016020">
    <property type="term" value="C:membrane"/>
    <property type="evidence" value="ECO:0007669"/>
    <property type="project" value="InterPro"/>
</dbReference>
<evidence type="ECO:0000259" key="10">
    <source>
        <dbReference type="PROSITE" id="PS50109"/>
    </source>
</evidence>
<evidence type="ECO:0000256" key="5">
    <source>
        <dbReference type="ARBA" id="ARBA00022741"/>
    </source>
</evidence>
<feature type="transmembrane region" description="Helical" evidence="9">
    <location>
        <begin position="144"/>
        <end position="161"/>
    </location>
</feature>
<dbReference type="Pfam" id="PF07730">
    <property type="entry name" value="HisKA_3"/>
    <property type="match status" value="1"/>
</dbReference>
<dbReference type="EMBL" id="JACCBX010000001">
    <property type="protein sequence ID" value="NYE03529.1"/>
    <property type="molecule type" value="Genomic_DNA"/>
</dbReference>
<keyword evidence="4" id="KW-0808">Transferase</keyword>
<dbReference type="InterPro" id="IPR050482">
    <property type="entry name" value="Sensor_HK_TwoCompSys"/>
</dbReference>
<dbReference type="Gene3D" id="3.30.565.10">
    <property type="entry name" value="Histidine kinase-like ATPase, C-terminal domain"/>
    <property type="match status" value="1"/>
</dbReference>
<dbReference type="SMART" id="SM00387">
    <property type="entry name" value="HATPase_c"/>
    <property type="match status" value="1"/>
</dbReference>
<dbReference type="AlphaFoldDB" id="A0A852T6S0"/>
<feature type="transmembrane region" description="Helical" evidence="9">
    <location>
        <begin position="21"/>
        <end position="39"/>
    </location>
</feature>
<dbReference type="SUPFAM" id="SSF55874">
    <property type="entry name" value="ATPase domain of HSP90 chaperone/DNA topoisomerase II/histidine kinase"/>
    <property type="match status" value="1"/>
</dbReference>